<dbReference type="HOGENOM" id="CLU_2409596_0_0_9"/>
<accession>E6LJC7</accession>
<name>E6LJC7_9FIRM</name>
<dbReference type="eggNOG" id="ENOG502ZW75">
    <property type="taxonomic scope" value="Bacteria"/>
</dbReference>
<evidence type="ECO:0000313" key="1">
    <source>
        <dbReference type="EMBL" id="EFU78061.1"/>
    </source>
</evidence>
<reference evidence="1 2" key="1">
    <citation type="submission" date="2010-12" db="EMBL/GenBank/DDBJ databases">
        <authorList>
            <person name="Muzny D."/>
            <person name="Qin X."/>
            <person name="Deng J."/>
            <person name="Jiang H."/>
            <person name="Liu Y."/>
            <person name="Qu J."/>
            <person name="Song X.-Z."/>
            <person name="Zhang L."/>
            <person name="Thornton R."/>
            <person name="Coyle M."/>
            <person name="Francisco L."/>
            <person name="Jackson L."/>
            <person name="Javaid M."/>
            <person name="Korchina V."/>
            <person name="Kovar C."/>
            <person name="Mata R."/>
            <person name="Mathew T."/>
            <person name="Ngo R."/>
            <person name="Nguyen L."/>
            <person name="Nguyen N."/>
            <person name="Okwuonu G."/>
            <person name="Ongeri F."/>
            <person name="Pham C."/>
            <person name="Simmons D."/>
            <person name="Wilczek-Boney K."/>
            <person name="Hale W."/>
            <person name="Jakkamsetti A."/>
            <person name="Pham P."/>
            <person name="Ruth R."/>
            <person name="San Lucas F."/>
            <person name="Warren J."/>
            <person name="Zhang J."/>
            <person name="Zhao Z."/>
            <person name="Zhou C."/>
            <person name="Zhu D."/>
            <person name="Lee S."/>
            <person name="Bess C."/>
            <person name="Blankenburg K."/>
            <person name="Forbes L."/>
            <person name="Fu Q."/>
            <person name="Gubbala S."/>
            <person name="Hirani K."/>
            <person name="Jayaseelan J.C."/>
            <person name="Lara F."/>
            <person name="Munidasa M."/>
            <person name="Palculict T."/>
            <person name="Patil S."/>
            <person name="Pu L.-L."/>
            <person name="Saada N."/>
            <person name="Tang L."/>
            <person name="Weissenberger G."/>
            <person name="Zhu Y."/>
            <person name="Hemphill L."/>
            <person name="Shang Y."/>
            <person name="Youmans B."/>
            <person name="Ayvaz T."/>
            <person name="Ross M."/>
            <person name="Santibanez J."/>
            <person name="Aqrawi P."/>
            <person name="Gross S."/>
            <person name="Joshi V."/>
            <person name="Fowler G."/>
            <person name="Nazareth L."/>
            <person name="Reid J."/>
            <person name="Worley K."/>
            <person name="Petrosino J."/>
            <person name="Highlander S."/>
            <person name="Gibbs R."/>
        </authorList>
    </citation>
    <scope>NUCLEOTIDE SEQUENCE [LARGE SCALE GENOMIC DNA]</scope>
    <source>
        <strain evidence="1 2">DSM 3986</strain>
    </source>
</reference>
<dbReference type="RefSeq" id="WP_008749835.1">
    <property type="nucleotide sequence ID" value="NZ_GL622296.1"/>
</dbReference>
<gene>
    <name evidence="1" type="ORF">HMPREF0381_0062</name>
</gene>
<organism evidence="1 2">
    <name type="scientific">Lachnoanaerobaculum saburreum DSM 3986</name>
    <dbReference type="NCBI Taxonomy" id="887325"/>
    <lineage>
        <taxon>Bacteria</taxon>
        <taxon>Bacillati</taxon>
        <taxon>Bacillota</taxon>
        <taxon>Clostridia</taxon>
        <taxon>Lachnospirales</taxon>
        <taxon>Lachnospiraceae</taxon>
        <taxon>Lachnoanaerobaculum</taxon>
    </lineage>
</organism>
<evidence type="ECO:0000313" key="2">
    <source>
        <dbReference type="Proteomes" id="UP000003434"/>
    </source>
</evidence>
<dbReference type="EMBL" id="AEPW01000001">
    <property type="protein sequence ID" value="EFU78061.1"/>
    <property type="molecule type" value="Genomic_DNA"/>
</dbReference>
<proteinExistence type="predicted"/>
<dbReference type="Proteomes" id="UP000003434">
    <property type="component" value="Unassembled WGS sequence"/>
</dbReference>
<dbReference type="AlphaFoldDB" id="E6LJC7"/>
<comment type="caution">
    <text evidence="1">The sequence shown here is derived from an EMBL/GenBank/DDBJ whole genome shotgun (WGS) entry which is preliminary data.</text>
</comment>
<sequence length="92" mass="9712">MKYTVFYKTDGTVVSIASEQADIENIRIGTFEVPDGNVIDSIDTSKKEHVAVSHATPMTNAAELAAVKKQAELNSAGIAELTDVVMNGGSKA</sequence>
<protein>
    <submittedName>
        <fullName evidence="1">Uncharacterized protein</fullName>
    </submittedName>
</protein>